<evidence type="ECO:0000256" key="2">
    <source>
        <dbReference type="SAM" id="Phobius"/>
    </source>
</evidence>
<gene>
    <name evidence="3" type="ORF">E1301_Tti018850</name>
</gene>
<keyword evidence="2" id="KW-0812">Transmembrane</keyword>
<feature type="compositionally biased region" description="Polar residues" evidence="1">
    <location>
        <begin position="202"/>
        <end position="224"/>
    </location>
</feature>
<reference evidence="3 4" key="1">
    <citation type="journal article" date="2019" name="Mol. Ecol. Resour.">
        <title>Chromosome-level genome assembly of Triplophysa tibetana, a fish adapted to the harsh high-altitude environment of the Tibetan Plateau.</title>
        <authorList>
            <person name="Yang X."/>
            <person name="Liu H."/>
            <person name="Ma Z."/>
            <person name="Zou Y."/>
            <person name="Zou M."/>
            <person name="Mao Y."/>
            <person name="Li X."/>
            <person name="Wang H."/>
            <person name="Chen T."/>
            <person name="Wang W."/>
            <person name="Yang R."/>
        </authorList>
    </citation>
    <scope>NUCLEOTIDE SEQUENCE [LARGE SCALE GENOMIC DNA]</scope>
    <source>
        <strain evidence="3">TTIB1903HZAU</strain>
        <tissue evidence="3">Muscle</tissue>
    </source>
</reference>
<comment type="caution">
    <text evidence="3">The sequence shown here is derived from an EMBL/GenBank/DDBJ whole genome shotgun (WGS) entry which is preliminary data.</text>
</comment>
<feature type="transmembrane region" description="Helical" evidence="2">
    <location>
        <begin position="157"/>
        <end position="179"/>
    </location>
</feature>
<proteinExistence type="predicted"/>
<feature type="transmembrane region" description="Helical" evidence="2">
    <location>
        <begin position="93"/>
        <end position="113"/>
    </location>
</feature>
<name>A0A5A9NMF5_9TELE</name>
<organism evidence="3 4">
    <name type="scientific">Triplophysa tibetana</name>
    <dbReference type="NCBI Taxonomy" id="1572043"/>
    <lineage>
        <taxon>Eukaryota</taxon>
        <taxon>Metazoa</taxon>
        <taxon>Chordata</taxon>
        <taxon>Craniata</taxon>
        <taxon>Vertebrata</taxon>
        <taxon>Euteleostomi</taxon>
        <taxon>Actinopterygii</taxon>
        <taxon>Neopterygii</taxon>
        <taxon>Teleostei</taxon>
        <taxon>Ostariophysi</taxon>
        <taxon>Cypriniformes</taxon>
        <taxon>Nemacheilidae</taxon>
        <taxon>Triplophysa</taxon>
    </lineage>
</organism>
<feature type="compositionally biased region" description="Polar residues" evidence="1">
    <location>
        <begin position="285"/>
        <end position="299"/>
    </location>
</feature>
<evidence type="ECO:0000313" key="3">
    <source>
        <dbReference type="EMBL" id="KAA0710056.1"/>
    </source>
</evidence>
<protein>
    <submittedName>
        <fullName evidence="3">Uncharacterized protein</fullName>
    </submittedName>
</protein>
<evidence type="ECO:0000313" key="4">
    <source>
        <dbReference type="Proteomes" id="UP000324632"/>
    </source>
</evidence>
<dbReference type="Proteomes" id="UP000324632">
    <property type="component" value="Chromosome 16"/>
</dbReference>
<accession>A0A5A9NMF5</accession>
<keyword evidence="2" id="KW-0472">Membrane</keyword>
<sequence length="314" mass="34264">MNSEERAENSHSTEMEDPVCALDFRMSVVKNKIAQRRTNCADIEIGIKQYSAIDSRGRGRSGLSGAVFQHVDRFQAARLNYHDLYKAFKGSSALRNLSLFLSFHFSFFLSLAAKYSGGMSKPPSHLLSLETENIDNKDSFNIQRDQPLPPAGASTGVIIGGIIAAIIILCLIGAGVAMYKKRQQSIENGEGPPKHKPPPPINSGSSTEMLNKPQDNTTTITETQPLRKYEPNYYETTSAEPVTDLDDDNTGPPANGGAPTVWDSSGHLPEKEDSADEPLPPYAPINQNDMEGNHRSTGVNIAREESFVSPAMLV</sequence>
<feature type="region of interest" description="Disordered" evidence="1">
    <location>
        <begin position="186"/>
        <end position="314"/>
    </location>
</feature>
<dbReference type="AlphaFoldDB" id="A0A5A9NMF5"/>
<keyword evidence="2" id="KW-1133">Transmembrane helix</keyword>
<dbReference type="EMBL" id="SOYY01000016">
    <property type="protein sequence ID" value="KAA0710056.1"/>
    <property type="molecule type" value="Genomic_DNA"/>
</dbReference>
<keyword evidence="4" id="KW-1185">Reference proteome</keyword>
<evidence type="ECO:0000256" key="1">
    <source>
        <dbReference type="SAM" id="MobiDB-lite"/>
    </source>
</evidence>